<accession>A0A8B8C5A2</accession>
<evidence type="ECO:0000313" key="11">
    <source>
        <dbReference type="Proteomes" id="UP000694844"/>
    </source>
</evidence>
<sequence>MSSIEMVTVSNTLKAQGSNFIQFVEMFVSSTPMKLDKSDASLLTTYTEVPCDDLEAGVDDISVCIKVREITPGLEDSGSNSSSEGSSNMLFNSFIQIHSGMSDFYKSNRPHIKTGLYSAAVVLYLAYFVAAMVISHQDQVKDPTPLIVVTVVTASFITIWQIRKRFEQRILENVLFPICQAFNQRQKVLTGIKILLCVALIIAAVVVVVFSVWDRLRNLISICGFLFFLFILLICSAHPTKVIWRPVIGGLALQFFFAALILKWEVGQAVFQFLGDQVQTFLSFTNTGTKFVFGEKYTDHPFAMVVLPVIVFFSCAISVLYYVGAMQVVISKIAWVMRVSLGTSAPESLCAAGNIFIGQTEAPIMIRPFLALMTKSELHAVMTGGFATIAGGVLAAYISFGVSAEHLLCASVMNAPCALAMSKLLYPETETSKLSKASDLNKEEKKERNFLEAAAAGASSSIKLVANIAANLIAFLAMLEFVNAVLSWFGSFVGFPEFSFQLICSYVLMPLAYLMGVEWADCGIVGELIGIKSFLNEFLAYGELSTYLDNRKHCTGRMLAVRSEIIATYALCGFANLSSIGIQLGALGPMAPSRKGDLAQVVLRALLGGIVTSLMTACVAGLLVAEPSAHLTCLNSTVMNSTLAPTTPTLTFVSRIIEQTTAAV</sequence>
<keyword evidence="5 7" id="KW-1133">Transmembrane helix</keyword>
<evidence type="ECO:0000259" key="8">
    <source>
        <dbReference type="Pfam" id="PF01773"/>
    </source>
</evidence>
<dbReference type="Pfam" id="PF07662">
    <property type="entry name" value="Nucleos_tra2_C"/>
    <property type="match status" value="1"/>
</dbReference>
<name>A0A8B8C5A2_CRAVI</name>
<dbReference type="InterPro" id="IPR011657">
    <property type="entry name" value="CNT_C_dom"/>
</dbReference>
<protein>
    <recommendedName>
        <fullName evidence="7">Sodium/nucleoside cotransporter</fullName>
    </recommendedName>
</protein>
<dbReference type="InterPro" id="IPR018270">
    <property type="entry name" value="C_nuclsd_transpt_met_bac"/>
</dbReference>
<evidence type="ECO:0000259" key="10">
    <source>
        <dbReference type="Pfam" id="PF07670"/>
    </source>
</evidence>
<keyword evidence="4 7" id="KW-0812">Transmembrane</keyword>
<feature type="domain" description="Nucleoside transporter/FeoB GTPase Gate" evidence="10">
    <location>
        <begin position="305"/>
        <end position="401"/>
    </location>
</feature>
<dbReference type="Proteomes" id="UP000694844">
    <property type="component" value="Chromosome 9"/>
</dbReference>
<keyword evidence="6 7" id="KW-0472">Membrane</keyword>
<feature type="transmembrane region" description="Helical" evidence="7">
    <location>
        <begin position="335"/>
        <end position="358"/>
    </location>
</feature>
<feature type="transmembrane region" description="Helical" evidence="7">
    <location>
        <begin position="194"/>
        <end position="213"/>
    </location>
</feature>
<organism evidence="11 12">
    <name type="scientific">Crassostrea virginica</name>
    <name type="common">Eastern oyster</name>
    <dbReference type="NCBI Taxonomy" id="6565"/>
    <lineage>
        <taxon>Eukaryota</taxon>
        <taxon>Metazoa</taxon>
        <taxon>Spiralia</taxon>
        <taxon>Lophotrochozoa</taxon>
        <taxon>Mollusca</taxon>
        <taxon>Bivalvia</taxon>
        <taxon>Autobranchia</taxon>
        <taxon>Pteriomorphia</taxon>
        <taxon>Ostreida</taxon>
        <taxon>Ostreoidea</taxon>
        <taxon>Ostreidae</taxon>
        <taxon>Crassostrea</taxon>
    </lineage>
</organism>
<evidence type="ECO:0000259" key="9">
    <source>
        <dbReference type="Pfam" id="PF07662"/>
    </source>
</evidence>
<evidence type="ECO:0000313" key="12">
    <source>
        <dbReference type="RefSeq" id="XP_022310284.1"/>
    </source>
</evidence>
<comment type="subcellular location">
    <subcellularLocation>
        <location evidence="1">Cell membrane</location>
        <topology evidence="1">Multi-pass membrane protein</topology>
    </subcellularLocation>
</comment>
<dbReference type="Pfam" id="PF01773">
    <property type="entry name" value="Nucleos_tra2_N"/>
    <property type="match status" value="1"/>
</dbReference>
<evidence type="ECO:0000256" key="5">
    <source>
        <dbReference type="ARBA" id="ARBA00022989"/>
    </source>
</evidence>
<gene>
    <name evidence="12" type="primary">LOC111115740</name>
</gene>
<feature type="transmembrane region" description="Helical" evidence="7">
    <location>
        <begin position="468"/>
        <end position="486"/>
    </location>
</feature>
<dbReference type="InterPro" id="IPR011642">
    <property type="entry name" value="Gate_dom"/>
</dbReference>
<dbReference type="InterPro" id="IPR008276">
    <property type="entry name" value="C_nuclsd_transpt"/>
</dbReference>
<dbReference type="PANTHER" id="PTHR10590">
    <property type="entry name" value="SODIUM/NUCLEOSIDE COTRANSPORTER"/>
    <property type="match status" value="1"/>
</dbReference>
<evidence type="ECO:0000256" key="6">
    <source>
        <dbReference type="ARBA" id="ARBA00023136"/>
    </source>
</evidence>
<dbReference type="RefSeq" id="XP_022310284.1">
    <property type="nucleotide sequence ID" value="XM_022454576.1"/>
</dbReference>
<dbReference type="OrthoDB" id="6075923at2759"/>
<dbReference type="GeneID" id="111115740"/>
<dbReference type="NCBIfam" id="TIGR00804">
    <property type="entry name" value="nupC"/>
    <property type="match status" value="1"/>
</dbReference>
<reference evidence="12" key="1">
    <citation type="submission" date="2025-08" db="UniProtKB">
        <authorList>
            <consortium name="RefSeq"/>
        </authorList>
    </citation>
    <scope>IDENTIFICATION</scope>
    <source>
        <tissue evidence="12">Whole sample</tissue>
    </source>
</reference>
<feature type="transmembrane region" description="Helical" evidence="7">
    <location>
        <begin position="242"/>
        <end position="262"/>
    </location>
</feature>
<keyword evidence="3" id="KW-1003">Cell membrane</keyword>
<dbReference type="PANTHER" id="PTHR10590:SF4">
    <property type="entry name" value="SOLUTE CARRIER FAMILY 28 MEMBER 3"/>
    <property type="match status" value="1"/>
</dbReference>
<feature type="transmembrane region" description="Helical" evidence="7">
    <location>
        <begin position="601"/>
        <end position="625"/>
    </location>
</feature>
<evidence type="ECO:0000256" key="2">
    <source>
        <dbReference type="ARBA" id="ARBA00009033"/>
    </source>
</evidence>
<feature type="transmembrane region" description="Helical" evidence="7">
    <location>
        <begin position="378"/>
        <end position="400"/>
    </location>
</feature>
<feature type="transmembrane region" description="Helical" evidence="7">
    <location>
        <begin position="566"/>
        <end position="589"/>
    </location>
</feature>
<dbReference type="AlphaFoldDB" id="A0A8B8C5A2"/>
<dbReference type="KEGG" id="cvn:111115740"/>
<feature type="transmembrane region" description="Helical" evidence="7">
    <location>
        <begin position="498"/>
        <end position="516"/>
    </location>
</feature>
<feature type="transmembrane region" description="Helical" evidence="7">
    <location>
        <begin position="302"/>
        <end position="323"/>
    </location>
</feature>
<feature type="domain" description="Concentrative nucleoside transporter N-terminal" evidence="8">
    <location>
        <begin position="224"/>
        <end position="295"/>
    </location>
</feature>
<dbReference type="GO" id="GO:0005415">
    <property type="term" value="F:nucleoside:sodium symporter activity"/>
    <property type="evidence" value="ECO:0007669"/>
    <property type="project" value="TreeGrafter"/>
</dbReference>
<comment type="similarity">
    <text evidence="2 7">Belongs to the concentrative nucleoside transporter (CNT) (TC 2.A.41) family.</text>
</comment>
<dbReference type="Pfam" id="PF07670">
    <property type="entry name" value="Gate"/>
    <property type="match status" value="1"/>
</dbReference>
<feature type="transmembrane region" description="Helical" evidence="7">
    <location>
        <begin position="219"/>
        <end position="235"/>
    </location>
</feature>
<evidence type="ECO:0000256" key="7">
    <source>
        <dbReference type="RuleBase" id="RU362018"/>
    </source>
</evidence>
<proteinExistence type="inferred from homology"/>
<evidence type="ECO:0000256" key="1">
    <source>
        <dbReference type="ARBA" id="ARBA00004651"/>
    </source>
</evidence>
<feature type="domain" description="Concentrative nucleoside transporter C-terminal" evidence="9">
    <location>
        <begin position="406"/>
        <end position="621"/>
    </location>
</feature>
<keyword evidence="7" id="KW-0813">Transport</keyword>
<evidence type="ECO:0000256" key="4">
    <source>
        <dbReference type="ARBA" id="ARBA00022692"/>
    </source>
</evidence>
<dbReference type="InterPro" id="IPR002668">
    <property type="entry name" value="CNT_N_dom"/>
</dbReference>
<evidence type="ECO:0000256" key="3">
    <source>
        <dbReference type="ARBA" id="ARBA00022475"/>
    </source>
</evidence>
<keyword evidence="11" id="KW-1185">Reference proteome</keyword>
<dbReference type="GO" id="GO:0005886">
    <property type="term" value="C:plasma membrane"/>
    <property type="evidence" value="ECO:0007669"/>
    <property type="project" value="UniProtKB-SubCell"/>
</dbReference>
<feature type="transmembrane region" description="Helical" evidence="7">
    <location>
        <begin position="146"/>
        <end position="162"/>
    </location>
</feature>
<feature type="transmembrane region" description="Helical" evidence="7">
    <location>
        <begin position="115"/>
        <end position="134"/>
    </location>
</feature>